<feature type="domain" description="DUF659" evidence="1">
    <location>
        <begin position="8"/>
        <end position="100"/>
    </location>
</feature>
<feature type="non-terminal residue" evidence="2">
    <location>
        <position position="1"/>
    </location>
</feature>
<dbReference type="PANTHER" id="PTHR32166:SF122">
    <property type="entry name" value="OS09G0499600 PROTEIN"/>
    <property type="match status" value="1"/>
</dbReference>
<dbReference type="STRING" id="157652.A0A371FCN8"/>
<dbReference type="PANTHER" id="PTHR32166">
    <property type="entry name" value="OSJNBA0013A04.12 PROTEIN"/>
    <property type="match status" value="1"/>
</dbReference>
<name>A0A371FCN8_MUCPR</name>
<gene>
    <name evidence="2" type="ORF">CR513_43988</name>
</gene>
<dbReference type="Pfam" id="PF04937">
    <property type="entry name" value="DUF659"/>
    <property type="match status" value="1"/>
</dbReference>
<evidence type="ECO:0000259" key="1">
    <source>
        <dbReference type="Pfam" id="PF04937"/>
    </source>
</evidence>
<dbReference type="OrthoDB" id="1935289at2759"/>
<keyword evidence="3" id="KW-1185">Reference proteome</keyword>
<comment type="caution">
    <text evidence="2">The sequence shown here is derived from an EMBL/GenBank/DDBJ whole genome shotgun (WGS) entry which is preliminary data.</text>
</comment>
<evidence type="ECO:0000313" key="3">
    <source>
        <dbReference type="Proteomes" id="UP000257109"/>
    </source>
</evidence>
<dbReference type="AlphaFoldDB" id="A0A371FCN8"/>
<proteinExistence type="predicted"/>
<reference evidence="2" key="1">
    <citation type="submission" date="2018-05" db="EMBL/GenBank/DDBJ databases">
        <title>Draft genome of Mucuna pruriens seed.</title>
        <authorList>
            <person name="Nnadi N.E."/>
            <person name="Vos R."/>
            <person name="Hasami M.H."/>
            <person name="Devisetty U.K."/>
            <person name="Aguiy J.C."/>
        </authorList>
    </citation>
    <scope>NUCLEOTIDE SEQUENCE [LARGE SCALE GENOMIC DNA]</scope>
    <source>
        <strain evidence="2">JCA_2017</strain>
    </source>
</reference>
<evidence type="ECO:0000313" key="2">
    <source>
        <dbReference type="EMBL" id="RDX76054.1"/>
    </source>
</evidence>
<organism evidence="2 3">
    <name type="scientific">Mucuna pruriens</name>
    <name type="common">Velvet bean</name>
    <name type="synonym">Dolichos pruriens</name>
    <dbReference type="NCBI Taxonomy" id="157652"/>
    <lineage>
        <taxon>Eukaryota</taxon>
        <taxon>Viridiplantae</taxon>
        <taxon>Streptophyta</taxon>
        <taxon>Embryophyta</taxon>
        <taxon>Tracheophyta</taxon>
        <taxon>Spermatophyta</taxon>
        <taxon>Magnoliopsida</taxon>
        <taxon>eudicotyledons</taxon>
        <taxon>Gunneridae</taxon>
        <taxon>Pentapetalae</taxon>
        <taxon>rosids</taxon>
        <taxon>fabids</taxon>
        <taxon>Fabales</taxon>
        <taxon>Fabaceae</taxon>
        <taxon>Papilionoideae</taxon>
        <taxon>50 kb inversion clade</taxon>
        <taxon>NPAAA clade</taxon>
        <taxon>indigoferoid/millettioid clade</taxon>
        <taxon>Phaseoleae</taxon>
        <taxon>Mucuna</taxon>
    </lineage>
</organism>
<protein>
    <recommendedName>
        <fullName evidence="1">DUF659 domain-containing protein</fullName>
    </recommendedName>
</protein>
<dbReference type="InterPro" id="IPR007021">
    <property type="entry name" value="DUF659"/>
</dbReference>
<dbReference type="Proteomes" id="UP000257109">
    <property type="component" value="Unassembled WGS sequence"/>
</dbReference>
<accession>A0A371FCN8</accession>
<sequence length="174" mass="19513">MHNNDNEWADRRTILNFLVNSLLGIVLLKSVDASNICKITDKISKMLDNVAGVGEKKVVHIVTNDVAKCKATENMLMHKRNKLYWTPCATHCMGLMLEDIPLHKETIASIRIASYIYGKTSLIALLHPFTKGGDLIRPSLTRFATFCLTLGCLNENKGRLTIMFTSEFLSISKD</sequence>
<dbReference type="EMBL" id="QJKJ01009638">
    <property type="protein sequence ID" value="RDX76054.1"/>
    <property type="molecule type" value="Genomic_DNA"/>
</dbReference>